<keyword evidence="4" id="KW-1185">Reference proteome</keyword>
<feature type="transmembrane region" description="Helical" evidence="1">
    <location>
        <begin position="110"/>
        <end position="130"/>
    </location>
</feature>
<keyword evidence="1" id="KW-0472">Membrane</keyword>
<organism evidence="3 4">
    <name type="scientific">Solobacterium moorei F0204</name>
    <dbReference type="NCBI Taxonomy" id="706433"/>
    <lineage>
        <taxon>Bacteria</taxon>
        <taxon>Bacillati</taxon>
        <taxon>Bacillota</taxon>
        <taxon>Erysipelotrichia</taxon>
        <taxon>Erysipelotrichales</taxon>
        <taxon>Erysipelotrichaceae</taxon>
        <taxon>Solobacterium</taxon>
    </lineage>
</organism>
<dbReference type="Pfam" id="PF01757">
    <property type="entry name" value="Acyl_transf_3"/>
    <property type="match status" value="1"/>
</dbReference>
<reference evidence="3 4" key="1">
    <citation type="submission" date="2010-08" db="EMBL/GenBank/DDBJ databases">
        <authorList>
            <person name="Weinstock G."/>
            <person name="Sodergren E."/>
            <person name="Clifton S."/>
            <person name="Fulton L."/>
            <person name="Fulton B."/>
            <person name="Courtney L."/>
            <person name="Fronick C."/>
            <person name="Harrison M."/>
            <person name="Strong C."/>
            <person name="Farmer C."/>
            <person name="Delahaunty K."/>
            <person name="Markovic C."/>
            <person name="Hall O."/>
            <person name="Minx P."/>
            <person name="Tomlinson C."/>
            <person name="Mitreva M."/>
            <person name="Hou S."/>
            <person name="Chen J."/>
            <person name="Wollam A."/>
            <person name="Pepin K.H."/>
            <person name="Johnson M."/>
            <person name="Bhonagiri V."/>
            <person name="Zhang X."/>
            <person name="Suruliraj S."/>
            <person name="Warren W."/>
            <person name="Chinwalla A."/>
            <person name="Mardis E.R."/>
            <person name="Wilson R.K."/>
        </authorList>
    </citation>
    <scope>NUCLEOTIDE SEQUENCE [LARGE SCALE GENOMIC DNA]</scope>
    <source>
        <strain evidence="3 4">F0204</strain>
    </source>
</reference>
<dbReference type="RefSeq" id="WP_006526577.1">
    <property type="nucleotide sequence ID" value="NZ_GL637669.1"/>
</dbReference>
<evidence type="ECO:0000313" key="4">
    <source>
        <dbReference type="Proteomes" id="UP000004097"/>
    </source>
</evidence>
<dbReference type="GO" id="GO:0016747">
    <property type="term" value="F:acyltransferase activity, transferring groups other than amino-acyl groups"/>
    <property type="evidence" value="ECO:0007669"/>
    <property type="project" value="InterPro"/>
</dbReference>
<feature type="domain" description="Acyltransferase 3" evidence="2">
    <location>
        <begin position="17"/>
        <end position="349"/>
    </location>
</feature>
<accession>E7MQD9</accession>
<dbReference type="STRING" id="706433.HMPREF9430_01773"/>
<feature type="transmembrane region" description="Helical" evidence="1">
    <location>
        <begin position="150"/>
        <end position="172"/>
    </location>
</feature>
<evidence type="ECO:0000256" key="1">
    <source>
        <dbReference type="SAM" id="Phobius"/>
    </source>
</evidence>
<dbReference type="EMBL" id="AECQ01000036">
    <property type="protein sequence ID" value="EFW23648.1"/>
    <property type="molecule type" value="Genomic_DNA"/>
</dbReference>
<feature type="transmembrane region" description="Helical" evidence="1">
    <location>
        <begin position="179"/>
        <end position="195"/>
    </location>
</feature>
<feature type="transmembrane region" description="Helical" evidence="1">
    <location>
        <begin position="21"/>
        <end position="44"/>
    </location>
</feature>
<comment type="caution">
    <text evidence="3">The sequence shown here is derived from an EMBL/GenBank/DDBJ whole genome shotgun (WGS) entry which is preliminary data.</text>
</comment>
<evidence type="ECO:0000313" key="3">
    <source>
        <dbReference type="EMBL" id="EFW23648.1"/>
    </source>
</evidence>
<dbReference type="HOGENOM" id="CLU_793902_0_0_9"/>
<dbReference type="AlphaFoldDB" id="E7MQD9"/>
<gene>
    <name evidence="3" type="ORF">HMPREF9430_01773</name>
</gene>
<feature type="transmembrane region" description="Helical" evidence="1">
    <location>
        <begin position="232"/>
        <end position="249"/>
    </location>
</feature>
<dbReference type="InterPro" id="IPR002656">
    <property type="entry name" value="Acyl_transf_3_dom"/>
</dbReference>
<proteinExistence type="predicted"/>
<name>E7MQD9_9FIRM</name>
<feature type="transmembrane region" description="Helical" evidence="1">
    <location>
        <begin position="328"/>
        <end position="354"/>
    </location>
</feature>
<evidence type="ECO:0000259" key="2">
    <source>
        <dbReference type="Pfam" id="PF01757"/>
    </source>
</evidence>
<keyword evidence="1" id="KW-0812">Transmembrane</keyword>
<dbReference type="Proteomes" id="UP000004097">
    <property type="component" value="Unassembled WGS sequence"/>
</dbReference>
<dbReference type="OrthoDB" id="6623990at2"/>
<sequence>MTQKTFIKNNTRVELYDWIRIIATLFVIVGHSVYLKITVAYGGVDYQLPANLSPTYYAPLLTFIREAHWIIVYFHMPLFFFLSGAVLGIKPITKFSKLIFSKIKRLIIPFFTVGIFYMFPVKYLGNFYTFDGMINAILTIWRGGLGYYDGHLWFLAALFWCFILFTILIHLLKKNHIESPFVPLIICFIIATLASKYTTTFFMEFHSSLKYIHWFAAGYAFEKYRNLYKFSYIRSAVICIIFMFFHFWNREMQFHNHYFLIIFGIIFSIALANVLSPLFKYFDENFHKAYRYFIEKLFIIYLFHDPLEYLVLRLFFNKNLISSSFGCYAYLFMRTFGVILISLFISCILDILVLKFKQKKNSIQSH</sequence>
<feature type="transmembrane region" description="Helical" evidence="1">
    <location>
        <begin position="255"/>
        <end position="276"/>
    </location>
</feature>
<dbReference type="eggNOG" id="COG3594">
    <property type="taxonomic scope" value="Bacteria"/>
</dbReference>
<keyword evidence="1" id="KW-1133">Transmembrane helix</keyword>
<protein>
    <recommendedName>
        <fullName evidence="2">Acyltransferase 3 domain-containing protein</fullName>
    </recommendedName>
</protein>
<feature type="transmembrane region" description="Helical" evidence="1">
    <location>
        <begin position="67"/>
        <end position="89"/>
    </location>
</feature>